<dbReference type="EMBL" id="WOAA01000032">
    <property type="protein sequence ID" value="MUG68688.1"/>
    <property type="molecule type" value="Genomic_DNA"/>
</dbReference>
<name>A0A268EE27_9BACL</name>
<evidence type="ECO:0000313" key="2">
    <source>
        <dbReference type="EMBL" id="MUG68688.1"/>
    </source>
</evidence>
<comment type="caution">
    <text evidence="3">The sequence shown here is derived from an EMBL/GenBank/DDBJ whole genome shotgun (WGS) entry which is preliminary data.</text>
</comment>
<accession>A0A268EE27</accession>
<feature type="transmembrane region" description="Helical" evidence="1">
    <location>
        <begin position="15"/>
        <end position="36"/>
    </location>
</feature>
<evidence type="ECO:0000256" key="1">
    <source>
        <dbReference type="SAM" id="Phobius"/>
    </source>
</evidence>
<dbReference type="EMBL" id="NPBY01000105">
    <property type="protein sequence ID" value="PAD71378.1"/>
    <property type="molecule type" value="Genomic_DNA"/>
</dbReference>
<reference evidence="2 5" key="2">
    <citation type="submission" date="2019-11" db="EMBL/GenBank/DDBJ databases">
        <title>Draft genome sequences of five Paenibacillus species of dairy origin.</title>
        <authorList>
            <person name="Olajide A.M."/>
            <person name="Chen S."/>
            <person name="Lapointe G."/>
        </authorList>
    </citation>
    <scope>NUCLEOTIDE SEQUENCE [LARGE SCALE GENOMIC DNA]</scope>
    <source>
        <strain evidence="2 5">3CS1</strain>
    </source>
</reference>
<evidence type="ECO:0000313" key="4">
    <source>
        <dbReference type="Proteomes" id="UP000215596"/>
    </source>
</evidence>
<gene>
    <name evidence="3" type="ORF">CHH67_24580</name>
    <name evidence="2" type="ORF">GNP94_22210</name>
</gene>
<keyword evidence="5" id="KW-1185">Reference proteome</keyword>
<reference evidence="3 4" key="1">
    <citation type="submission" date="2017-07" db="EMBL/GenBank/DDBJ databases">
        <title>Isolation and whole genome analysis of endospore-forming bacteria from heroin.</title>
        <authorList>
            <person name="Kalinowski J."/>
            <person name="Ahrens B."/>
            <person name="Al-Dilaimi A."/>
            <person name="Winkler A."/>
            <person name="Wibberg D."/>
            <person name="Schleenbecker U."/>
            <person name="Ruckert C."/>
            <person name="Wolfel R."/>
            <person name="Grass G."/>
        </authorList>
    </citation>
    <scope>NUCLEOTIDE SEQUENCE [LARGE SCALE GENOMIC DNA]</scope>
    <source>
        <strain evidence="3 4">7537-G1</strain>
    </source>
</reference>
<organism evidence="3 4">
    <name type="scientific">Paenibacillus campinasensis</name>
    <dbReference type="NCBI Taxonomy" id="66347"/>
    <lineage>
        <taxon>Bacteria</taxon>
        <taxon>Bacillati</taxon>
        <taxon>Bacillota</taxon>
        <taxon>Bacilli</taxon>
        <taxon>Bacillales</taxon>
        <taxon>Paenibacillaceae</taxon>
        <taxon>Paenibacillus</taxon>
    </lineage>
</organism>
<evidence type="ECO:0000313" key="5">
    <source>
        <dbReference type="Proteomes" id="UP000435177"/>
    </source>
</evidence>
<keyword evidence="1" id="KW-0472">Membrane</keyword>
<feature type="transmembrane region" description="Helical" evidence="1">
    <location>
        <begin position="176"/>
        <end position="199"/>
    </location>
</feature>
<dbReference type="Proteomes" id="UP000435177">
    <property type="component" value="Unassembled WGS sequence"/>
</dbReference>
<dbReference type="RefSeq" id="WP_095268004.1">
    <property type="nucleotide sequence ID" value="NZ_NPBY01000105.1"/>
</dbReference>
<feature type="transmembrane region" description="Helical" evidence="1">
    <location>
        <begin position="149"/>
        <end position="169"/>
    </location>
</feature>
<feature type="transmembrane region" description="Helical" evidence="1">
    <location>
        <begin position="211"/>
        <end position="230"/>
    </location>
</feature>
<protein>
    <submittedName>
        <fullName evidence="2">DUF4386 family protein</fullName>
    </submittedName>
</protein>
<dbReference type="AlphaFoldDB" id="A0A268EE27"/>
<evidence type="ECO:0000313" key="3">
    <source>
        <dbReference type="EMBL" id="PAD71378.1"/>
    </source>
</evidence>
<dbReference type="Pfam" id="PF14329">
    <property type="entry name" value="DUF4386"/>
    <property type="match status" value="1"/>
</dbReference>
<keyword evidence="1" id="KW-1133">Transmembrane helix</keyword>
<dbReference type="InterPro" id="IPR025495">
    <property type="entry name" value="DUF4386"/>
</dbReference>
<dbReference type="OrthoDB" id="7060422at2"/>
<dbReference type="Proteomes" id="UP000215596">
    <property type="component" value="Unassembled WGS sequence"/>
</dbReference>
<sequence>MNPLRNDIAGRRKPALIAGTALVIMMIAAAFSYGYVHGNLLVPGDAAATLNHVTTSGALFRGEILGWLVILLCDIVVAWACYVFFKPTHPHLSLLGGWLRITYSAILGIAIMQLLFVQLLVGGDAVSSGFTQEQVGAQVLLYFEAFEQIWSVGLIIFGGHLLILGLLALKSGHVPRWIGILLLIASAGYGLVHGAQIFFAEHEGIGSVLEMVFMLPMTAGEAGFALWLLFRGGTGKRPLPSFPATSSPETPSS</sequence>
<feature type="transmembrane region" description="Helical" evidence="1">
    <location>
        <begin position="64"/>
        <end position="85"/>
    </location>
</feature>
<feature type="transmembrane region" description="Helical" evidence="1">
    <location>
        <begin position="97"/>
        <end position="121"/>
    </location>
</feature>
<proteinExistence type="predicted"/>
<keyword evidence="1" id="KW-0812">Transmembrane</keyword>